<dbReference type="SUPFAM" id="SSF47413">
    <property type="entry name" value="lambda repressor-like DNA-binding domains"/>
    <property type="match status" value="1"/>
</dbReference>
<dbReference type="CDD" id="cd00093">
    <property type="entry name" value="HTH_XRE"/>
    <property type="match status" value="1"/>
</dbReference>
<proteinExistence type="predicted"/>
<reference evidence="2 3" key="1">
    <citation type="submission" date="2018-02" db="EMBL/GenBank/DDBJ databases">
        <title>Genome sequence of Desulfovibrio carbinolicus DSM 3852.</title>
        <authorList>
            <person name="Wilbanks E."/>
            <person name="Skennerton C.T."/>
            <person name="Orphan V.J."/>
        </authorList>
    </citation>
    <scope>NUCLEOTIDE SEQUENCE [LARGE SCALE GENOMIC DNA]</scope>
    <source>
        <strain evidence="2 3">DSM 3852</strain>
    </source>
</reference>
<dbReference type="KEGG" id="dcb:C3Y92_13965"/>
<dbReference type="PROSITE" id="PS50943">
    <property type="entry name" value="HTH_CROC1"/>
    <property type="match status" value="1"/>
</dbReference>
<dbReference type="OrthoDB" id="1524186at2"/>
<gene>
    <name evidence="2" type="ORF">C3Y92_13965</name>
</gene>
<dbReference type="InterPro" id="IPR010982">
    <property type="entry name" value="Lambda_DNA-bd_dom_sf"/>
</dbReference>
<evidence type="ECO:0000313" key="3">
    <source>
        <dbReference type="Proteomes" id="UP000293296"/>
    </source>
</evidence>
<dbReference type="AlphaFoldDB" id="A0A4P6HM34"/>
<name>A0A4P6HM34_9BACT</name>
<organism evidence="2 3">
    <name type="scientific">Solidesulfovibrio carbinolicus</name>
    <dbReference type="NCBI Taxonomy" id="296842"/>
    <lineage>
        <taxon>Bacteria</taxon>
        <taxon>Pseudomonadati</taxon>
        <taxon>Thermodesulfobacteriota</taxon>
        <taxon>Desulfovibrionia</taxon>
        <taxon>Desulfovibrionales</taxon>
        <taxon>Desulfovibrionaceae</taxon>
        <taxon>Solidesulfovibrio</taxon>
    </lineage>
</organism>
<dbReference type="GO" id="GO:0003677">
    <property type="term" value="F:DNA binding"/>
    <property type="evidence" value="ECO:0007669"/>
    <property type="project" value="InterPro"/>
</dbReference>
<sequence>MKIAEKIVTLRGKESRTSFAAKIGINANTLRNYETGLSLPNSDVLSKICAITGVDAGWLLLDGIDTNSLASVSGRQERIMIDIDDVETARETDQETDEEVLKLPPTSTISDNRELLAQINKLRDDIENMYKTGSFRYKSCIDYIRIKDAFAIPIDAKYASFGGWPEAMGYVLLEYLSIRIKTIEKDGLDSWNKIIVMIPADEELNKREREIFRKFKLTPTSKDVVAWFSNFFGKDTKLKRSRFCRFAFVAYAEDYLGQLPRDFTNSTGKQ</sequence>
<feature type="domain" description="HTH cro/C1-type" evidence="1">
    <location>
        <begin position="15"/>
        <end position="59"/>
    </location>
</feature>
<dbReference type="InterPro" id="IPR001387">
    <property type="entry name" value="Cro/C1-type_HTH"/>
</dbReference>
<dbReference type="Pfam" id="PF01381">
    <property type="entry name" value="HTH_3"/>
    <property type="match status" value="1"/>
</dbReference>
<evidence type="ECO:0000313" key="2">
    <source>
        <dbReference type="EMBL" id="QAZ68267.1"/>
    </source>
</evidence>
<keyword evidence="3" id="KW-1185">Reference proteome</keyword>
<protein>
    <recommendedName>
        <fullName evidence="1">HTH cro/C1-type domain-containing protein</fullName>
    </recommendedName>
</protein>
<dbReference type="Gene3D" id="1.10.260.40">
    <property type="entry name" value="lambda repressor-like DNA-binding domains"/>
    <property type="match status" value="1"/>
</dbReference>
<dbReference type="Proteomes" id="UP000293296">
    <property type="component" value="Chromosome"/>
</dbReference>
<evidence type="ECO:0000259" key="1">
    <source>
        <dbReference type="PROSITE" id="PS50943"/>
    </source>
</evidence>
<dbReference type="RefSeq" id="WP_129353601.1">
    <property type="nucleotide sequence ID" value="NZ_CP026538.1"/>
</dbReference>
<dbReference type="SMART" id="SM00530">
    <property type="entry name" value="HTH_XRE"/>
    <property type="match status" value="1"/>
</dbReference>
<dbReference type="EMBL" id="CP026538">
    <property type="protein sequence ID" value="QAZ68267.1"/>
    <property type="molecule type" value="Genomic_DNA"/>
</dbReference>
<accession>A0A4P6HM34</accession>